<evidence type="ECO:0000313" key="5">
    <source>
        <dbReference type="Proteomes" id="UP000204537"/>
    </source>
</evidence>
<keyword evidence="1" id="KW-0235">DNA replication</keyword>
<dbReference type="Pfam" id="PF03796">
    <property type="entry name" value="DnaB_C"/>
    <property type="match status" value="1"/>
</dbReference>
<dbReference type="GO" id="GO:0039686">
    <property type="term" value="P:bidirectional double-stranded viral DNA replication"/>
    <property type="evidence" value="ECO:0007669"/>
    <property type="project" value="InterPro"/>
</dbReference>
<accession>A0A1D8KJ69</accession>
<name>A0A1D8KJ69_9CAUD</name>
<dbReference type="PANTHER" id="PTHR30153">
    <property type="entry name" value="REPLICATIVE DNA HELICASE DNAB"/>
    <property type="match status" value="1"/>
</dbReference>
<dbReference type="InterPro" id="IPR046393">
    <property type="entry name" value="Helic_T4"/>
</dbReference>
<keyword evidence="1" id="KW-0067">ATP-binding</keyword>
<proteinExistence type="inferred from homology"/>
<dbReference type="PROSITE" id="PS51199">
    <property type="entry name" value="SF4_HELICASE"/>
    <property type="match status" value="1"/>
</dbReference>
<keyword evidence="1" id="KW-0378">Hydrolase</keyword>
<gene>
    <name evidence="4" type="ORF">C421010_175</name>
    <name evidence="3" type="ORF">S250808_174</name>
</gene>
<dbReference type="GO" id="GO:0003677">
    <property type="term" value="F:DNA binding"/>
    <property type="evidence" value="ECO:0007669"/>
    <property type="project" value="UniProtKB-KW"/>
</dbReference>
<dbReference type="GO" id="GO:0003678">
    <property type="term" value="F:DNA helicase activity"/>
    <property type="evidence" value="ECO:0007669"/>
    <property type="project" value="UniProtKB-UniRule"/>
</dbReference>
<dbReference type="Proteomes" id="UP000204537">
    <property type="component" value="Segment"/>
</dbReference>
<dbReference type="GO" id="GO:0016787">
    <property type="term" value="F:hydrolase activity"/>
    <property type="evidence" value="ECO:0007669"/>
    <property type="project" value="UniProtKB-KW"/>
</dbReference>
<keyword evidence="1" id="KW-1194">Viral DNA replication</keyword>
<dbReference type="PANTHER" id="PTHR30153:SF2">
    <property type="entry name" value="REPLICATIVE DNA HELICASE"/>
    <property type="match status" value="1"/>
</dbReference>
<dbReference type="EMBL" id="KU686197">
    <property type="protein sequence ID" value="AOV58679.1"/>
    <property type="molecule type" value="Genomic_DNA"/>
</dbReference>
<evidence type="ECO:0000313" key="4">
    <source>
        <dbReference type="EMBL" id="AOV59158.1"/>
    </source>
</evidence>
<protein>
    <recommendedName>
        <fullName evidence="1">DnaB-like replicative helicase</fullName>
        <ecNumber evidence="1">3.6.4.-</ecNumber>
    </recommendedName>
</protein>
<dbReference type="RefSeq" id="YP_009321438.1">
    <property type="nucleotide sequence ID" value="NC_031906.1"/>
</dbReference>
<dbReference type="GO" id="GO:0006260">
    <property type="term" value="P:DNA replication"/>
    <property type="evidence" value="ECO:0007669"/>
    <property type="project" value="UniProtKB-KW"/>
</dbReference>
<dbReference type="SUPFAM" id="SSF52540">
    <property type="entry name" value="P-loop containing nucleoside triphosphate hydrolases"/>
    <property type="match status" value="1"/>
</dbReference>
<dbReference type="HAMAP" id="MF_04155">
    <property type="entry name" value="Helic_T4"/>
    <property type="match status" value="1"/>
</dbReference>
<evidence type="ECO:0000313" key="3">
    <source>
        <dbReference type="EMBL" id="AOV58679.1"/>
    </source>
</evidence>
<organism evidence="3 6">
    <name type="scientific">Synechococcus phage S-CAM3</name>
    <dbReference type="NCBI Taxonomy" id="1883366"/>
    <lineage>
        <taxon>Viruses</taxon>
        <taxon>Duplodnaviria</taxon>
        <taxon>Heunggongvirae</taxon>
        <taxon>Uroviricota</taxon>
        <taxon>Caudoviricetes</taxon>
        <taxon>Pantevenvirales</taxon>
        <taxon>Kyanoviridae</taxon>
        <taxon>Charybdisvirus</taxon>
        <taxon>Charybdisvirus scam3</taxon>
    </lineage>
</organism>
<dbReference type="GO" id="GO:0005524">
    <property type="term" value="F:ATP binding"/>
    <property type="evidence" value="ECO:0007669"/>
    <property type="project" value="UniProtKB-UniRule"/>
</dbReference>
<sequence length="462" mass="52762">MTESLEQTILRNLICSEDYFRKVVPFLKKDYFQEQHQQIIFDEIQDFAGKYDKFPTKEVLILQLQQRNDLTEETYQASVHQINAFTDEWVDTKWLTDATEKWCQERAVYNAILRSIKIAEGGDKEVSKDAIPSILQEALAVSFNEHIGHDYVQNVEERYDYYHLEEHKIPFDIDKLNLVTKGGLPNKTLNVALAGTGVGKSLFMCHMAASCLSIGYNVLYITMEMAEEKIAERIDANLLNVNIQEIGSIPEDIFKNRVNEIGRKSQGKLIIKEYPTAAAHTGHFKSLLNDLSLKKDFRPNIIFIDYLNICASSRYKGHIVNSYTYVKAIAEELRGLAVEHDLPIVTATQTTRSGYGNSDVDLTDTSESFGLPATADLMLALISTEELEQSGRIMIKQLKNRYNDAAYYRRFTVGIDRAKMKLYNVDDSEGDITSEAEDDTYQALEEINTKQSRLDKFSQFVI</sequence>
<dbReference type="InterPro" id="IPR007694">
    <property type="entry name" value="DNA_helicase_DnaB-like_C"/>
</dbReference>
<dbReference type="EMBL" id="KU686199">
    <property type="protein sequence ID" value="AOV59158.1"/>
    <property type="molecule type" value="Genomic_DNA"/>
</dbReference>
<feature type="binding site" evidence="1">
    <location>
        <begin position="194"/>
        <end position="201"/>
    </location>
    <ligand>
        <name>ATP</name>
        <dbReference type="ChEBI" id="CHEBI:30616"/>
    </ligand>
</feature>
<evidence type="ECO:0000313" key="6">
    <source>
        <dbReference type="Proteomes" id="UP000240920"/>
    </source>
</evidence>
<evidence type="ECO:0000259" key="2">
    <source>
        <dbReference type="PROSITE" id="PS51199"/>
    </source>
</evidence>
<evidence type="ECO:0000256" key="1">
    <source>
        <dbReference type="HAMAP-Rule" id="MF_04155"/>
    </source>
</evidence>
<comment type="function">
    <text evidence="1">ATP-dependent DNA helicase essential for viral DNA replication and recombination. The helicase moves 5' -&gt; 3' on the lagging strand template, unwinding the DNA duplex ahead of the leading strand polymerase at the replication fork and generating ssDNA for both leading and lagging strand synthesis. Interaction with the primase allows the primase to initiate lagging strand synthesis and fully activates the helicase. Loaded by the helicase assembly factor on replication forks that begin at discrete replication origin sequences, as well as on forks that are created during recombination.</text>
</comment>
<dbReference type="OrthoDB" id="2035at10239"/>
<dbReference type="InterPro" id="IPR027417">
    <property type="entry name" value="P-loop_NTPase"/>
</dbReference>
<comment type="subunit">
    <text evidence="1">Homohexamer. The homohexamer is a trimer of asymmetric dimers. Interacts with the DNA primase; this interaction forms the active primosome complex, which is composed of 6 helicase and 1 primase subunits and expresses full helicase and primase activities. Interacts (via C-terminus) with the helicase assembly factor; this interaction brings about the rapid assembly of the helicase onto ssDNA. Part of the replicase complex that includes the DNA polymerase, the polymerase clamp, the clamp loader complex, the single-stranded DNA binding protein, the primase, the DnaB-like replicative helicase and the helicase assembly factor.</text>
</comment>
<dbReference type="InterPro" id="IPR036185">
    <property type="entry name" value="DNA_heli_DnaB-like_N_sf"/>
</dbReference>
<dbReference type="Proteomes" id="UP000240920">
    <property type="component" value="Segment"/>
</dbReference>
<dbReference type="Gene3D" id="3.40.50.300">
    <property type="entry name" value="P-loop containing nucleotide triphosphate hydrolases"/>
    <property type="match status" value="1"/>
</dbReference>
<keyword evidence="5" id="KW-1185">Reference proteome</keyword>
<dbReference type="SUPFAM" id="SSF48024">
    <property type="entry name" value="N-terminal domain of DnaB helicase"/>
    <property type="match status" value="1"/>
</dbReference>
<keyword evidence="1 3" id="KW-0347">Helicase</keyword>
<dbReference type="EC" id="3.6.4.-" evidence="1"/>
<dbReference type="KEGG" id="vg:30306465"/>
<reference evidence="5 6" key="1">
    <citation type="journal article" date="2016" name="Virology">
        <title>The genomic content and context of auxiliary metabolic genes in marine cyanomyoviruses.</title>
        <authorList>
            <person name="Crummett L.T."/>
            <person name="Puxty R.J."/>
            <person name="Weihe C."/>
            <person name="Marston M.F."/>
            <person name="Martiny J.B."/>
        </authorList>
    </citation>
    <scope>NUCLEOTIDE SEQUENCE [LARGE SCALE GENOMIC DNA]</scope>
    <source>
        <strain evidence="3">0808SB25</strain>
        <strain evidence="4">1010CC42</strain>
    </source>
</reference>
<keyword evidence="1" id="KW-0547">Nucleotide-binding</keyword>
<comment type="similarity">
    <text evidence="1">Belongs to the helicase family. DnaB subfamily.</text>
</comment>
<keyword evidence="1" id="KW-0238">DNA-binding</keyword>
<dbReference type="GeneID" id="30306465"/>
<feature type="domain" description="SF4 helicase" evidence="2">
    <location>
        <begin position="162"/>
        <end position="436"/>
    </location>
</feature>